<dbReference type="PANTHER" id="PTHR11802:SF479">
    <property type="entry name" value="CARBOXYPEPTIDASE"/>
    <property type="match status" value="1"/>
</dbReference>
<reference evidence="7 8" key="1">
    <citation type="journal article" date="2015" name="Biotechnol. Biofuels">
        <title>Enhanced degradation of softwood versus hardwood by the white-rot fungus Pycnoporus coccineus.</title>
        <authorList>
            <person name="Couturier M."/>
            <person name="Navarro D."/>
            <person name="Chevret D."/>
            <person name="Henrissat B."/>
            <person name="Piumi F."/>
            <person name="Ruiz-Duenas F.J."/>
            <person name="Martinez A.T."/>
            <person name="Grigoriev I.V."/>
            <person name="Riley R."/>
            <person name="Lipzen A."/>
            <person name="Berrin J.G."/>
            <person name="Master E.R."/>
            <person name="Rosso M.N."/>
        </authorList>
    </citation>
    <scope>NUCLEOTIDE SEQUENCE [LARGE SCALE GENOMIC DNA]</scope>
    <source>
        <strain evidence="7 8">BRFM310</strain>
    </source>
</reference>
<dbReference type="OrthoDB" id="443318at2759"/>
<dbReference type="Proteomes" id="UP000193067">
    <property type="component" value="Unassembled WGS sequence"/>
</dbReference>
<keyword evidence="6" id="KW-0732">Signal</keyword>
<keyword evidence="4 6" id="KW-0378">Hydrolase</keyword>
<evidence type="ECO:0000313" key="8">
    <source>
        <dbReference type="Proteomes" id="UP000193067"/>
    </source>
</evidence>
<feature type="signal peptide" evidence="6">
    <location>
        <begin position="1"/>
        <end position="20"/>
    </location>
</feature>
<evidence type="ECO:0000313" key="7">
    <source>
        <dbReference type="EMBL" id="OSD04770.1"/>
    </source>
</evidence>
<keyword evidence="2 6" id="KW-0121">Carboxypeptidase</keyword>
<keyword evidence="5" id="KW-0325">Glycoprotein</keyword>
<evidence type="ECO:0000256" key="1">
    <source>
        <dbReference type="ARBA" id="ARBA00009431"/>
    </source>
</evidence>
<organism evidence="7 8">
    <name type="scientific">Trametes coccinea (strain BRFM310)</name>
    <name type="common">Pycnoporus coccineus</name>
    <dbReference type="NCBI Taxonomy" id="1353009"/>
    <lineage>
        <taxon>Eukaryota</taxon>
        <taxon>Fungi</taxon>
        <taxon>Dikarya</taxon>
        <taxon>Basidiomycota</taxon>
        <taxon>Agaricomycotina</taxon>
        <taxon>Agaricomycetes</taxon>
        <taxon>Polyporales</taxon>
        <taxon>Polyporaceae</taxon>
        <taxon>Trametes</taxon>
    </lineage>
</organism>
<comment type="similarity">
    <text evidence="1 6">Belongs to the peptidase S10 family.</text>
</comment>
<evidence type="ECO:0000256" key="5">
    <source>
        <dbReference type="ARBA" id="ARBA00023180"/>
    </source>
</evidence>
<accession>A0A1Y2IUE8</accession>
<feature type="chain" id="PRO_5011811744" description="Carboxypeptidase" evidence="6">
    <location>
        <begin position="21"/>
        <end position="686"/>
    </location>
</feature>
<evidence type="ECO:0000256" key="3">
    <source>
        <dbReference type="ARBA" id="ARBA00022670"/>
    </source>
</evidence>
<keyword evidence="8" id="KW-1185">Reference proteome</keyword>
<dbReference type="PROSITE" id="PS00131">
    <property type="entry name" value="CARBOXYPEPT_SER_SER"/>
    <property type="match status" value="1"/>
</dbReference>
<dbReference type="SUPFAM" id="SSF53474">
    <property type="entry name" value="alpha/beta-Hydrolases"/>
    <property type="match status" value="1"/>
</dbReference>
<dbReference type="Gene3D" id="3.40.50.1820">
    <property type="entry name" value="alpha/beta hydrolase"/>
    <property type="match status" value="1"/>
</dbReference>
<protein>
    <recommendedName>
        <fullName evidence="6">Carboxypeptidase</fullName>
        <ecNumber evidence="6">3.4.16.-</ecNumber>
    </recommendedName>
</protein>
<dbReference type="AlphaFoldDB" id="A0A1Y2IUE8"/>
<dbReference type="InterPro" id="IPR029058">
    <property type="entry name" value="AB_hydrolase_fold"/>
</dbReference>
<name>A0A1Y2IUE8_TRAC3</name>
<dbReference type="GO" id="GO:0006508">
    <property type="term" value="P:proteolysis"/>
    <property type="evidence" value="ECO:0007669"/>
    <property type="project" value="UniProtKB-KW"/>
</dbReference>
<proteinExistence type="inferred from homology"/>
<dbReference type="EMBL" id="KZ084095">
    <property type="protein sequence ID" value="OSD04770.1"/>
    <property type="molecule type" value="Genomic_DNA"/>
</dbReference>
<keyword evidence="3 6" id="KW-0645">Protease</keyword>
<dbReference type="InterPro" id="IPR001563">
    <property type="entry name" value="Peptidase_S10"/>
</dbReference>
<dbReference type="InterPro" id="IPR018202">
    <property type="entry name" value="Ser_caboxypep_ser_AS"/>
</dbReference>
<dbReference type="GO" id="GO:0004185">
    <property type="term" value="F:serine-type carboxypeptidase activity"/>
    <property type="evidence" value="ECO:0007669"/>
    <property type="project" value="UniProtKB-UniRule"/>
</dbReference>
<sequence>MLGLTTSTVVLAAVVTFVTAQLPPTPSSWPHDYPGKPSGDYSPEWQSYFEVTESLPGIDFSLPHGYAGNIDVNRPGHPNNTLFFWALEKENGSLTAGADERSDVPWGIWLNGGPGSSSMLGFIYENGPIRVGPDGSPSHNEYSWDNVADYIWIDQPVGTGWSTTDSDGYVHDEDEMGRDFMGFLENLVKVFPSLKTRPLYLTGESYAGTYIPYIMKTYFGLSDPPVNIVKFAIGDGTVGSEATCQMLPTVSILETYPQLIGYDSEVFEWFREQEHLCGFDLNLTYPQDGHFPNLQIANPTDPNRAGFVGLAERKTLRNTMTRLAVGKSYTNTGTHAVRALEARSDFERHSANADASVSPRTEGGSAVVKRDLSLRTNGTIDSWYGCYLYDEMLEYALNYSYPWNIKGNSQTWEGFDPYQIPDALDPESPIDGRSFFNDPQTRAALHAPTSKDWTGSIIYPFLGDPVEGIDPSVEPMAFLDDLAANASIHNVHVVLYSGNDDSLLAHRGTEVVIQNTTFGGIQGFTRRPSTPWYDDAGNVAGVVHQERNWTYVLVEGAGHLIGYNSPPKAFTLLREFILGNNQTGLVSQVGGQVDVLGGEDAALAVDAIPGTSGIYVGSVTTQSTVEYPAATVAAWESYIATATATVISNAVKGVETKQNGATGFRATGTAVVLVGASFLVSLLACA</sequence>
<dbReference type="EC" id="3.4.16.-" evidence="6"/>
<evidence type="ECO:0000256" key="4">
    <source>
        <dbReference type="ARBA" id="ARBA00022801"/>
    </source>
</evidence>
<dbReference type="PRINTS" id="PR00724">
    <property type="entry name" value="CRBOXYPTASEC"/>
</dbReference>
<dbReference type="STRING" id="1353009.A0A1Y2IUE8"/>
<dbReference type="PANTHER" id="PTHR11802">
    <property type="entry name" value="SERINE PROTEASE FAMILY S10 SERINE CARBOXYPEPTIDASE"/>
    <property type="match status" value="1"/>
</dbReference>
<evidence type="ECO:0000256" key="2">
    <source>
        <dbReference type="ARBA" id="ARBA00022645"/>
    </source>
</evidence>
<gene>
    <name evidence="7" type="ORF">PYCCODRAFT_1465736</name>
</gene>
<evidence type="ECO:0000256" key="6">
    <source>
        <dbReference type="RuleBase" id="RU361156"/>
    </source>
</evidence>
<dbReference type="Pfam" id="PF00450">
    <property type="entry name" value="Peptidase_S10"/>
    <property type="match status" value="2"/>
</dbReference>